<feature type="transmembrane region" description="Helical" evidence="1">
    <location>
        <begin position="369"/>
        <end position="387"/>
    </location>
</feature>
<evidence type="ECO:0000256" key="1">
    <source>
        <dbReference type="SAM" id="Phobius"/>
    </source>
</evidence>
<dbReference type="Proteomes" id="UP000230683">
    <property type="component" value="Unassembled WGS sequence"/>
</dbReference>
<evidence type="ECO:0008006" key="4">
    <source>
        <dbReference type="Google" id="ProtNLM"/>
    </source>
</evidence>
<evidence type="ECO:0000313" key="3">
    <source>
        <dbReference type="Proteomes" id="UP000230683"/>
    </source>
</evidence>
<name>A0A2M7X3G6_UNCKA</name>
<keyword evidence="1" id="KW-1133">Transmembrane helix</keyword>
<feature type="transmembrane region" description="Helical" evidence="1">
    <location>
        <begin position="334"/>
        <end position="357"/>
    </location>
</feature>
<feature type="transmembrane region" description="Helical" evidence="1">
    <location>
        <begin position="145"/>
        <end position="163"/>
    </location>
</feature>
<evidence type="ECO:0000313" key="2">
    <source>
        <dbReference type="EMBL" id="PJA40716.1"/>
    </source>
</evidence>
<dbReference type="EMBL" id="PFWY01000078">
    <property type="protein sequence ID" value="PJA40716.1"/>
    <property type="molecule type" value="Genomic_DNA"/>
</dbReference>
<protein>
    <recommendedName>
        <fullName evidence="4">DUF2079 domain-containing protein</fullName>
    </recommendedName>
</protein>
<comment type="caution">
    <text evidence="2">The sequence shown here is derived from an EMBL/GenBank/DDBJ whole genome shotgun (WGS) entry which is preliminary data.</text>
</comment>
<organism evidence="2 3">
    <name type="scientific">candidate division WWE3 bacterium CG_4_9_14_3_um_filter_34_6</name>
    <dbReference type="NCBI Taxonomy" id="1975079"/>
    <lineage>
        <taxon>Bacteria</taxon>
        <taxon>Katanobacteria</taxon>
    </lineage>
</organism>
<reference evidence="3" key="1">
    <citation type="submission" date="2017-09" db="EMBL/GenBank/DDBJ databases">
        <title>Depth-based differentiation of microbial function through sediment-hosted aquifers and enrichment of novel symbionts in the deep terrestrial subsurface.</title>
        <authorList>
            <person name="Probst A.J."/>
            <person name="Ladd B."/>
            <person name="Jarett J.K."/>
            <person name="Geller-Mcgrath D.E."/>
            <person name="Sieber C.M.K."/>
            <person name="Emerson J.B."/>
            <person name="Anantharaman K."/>
            <person name="Thomas B.C."/>
            <person name="Malmstrom R."/>
            <person name="Stieglmeier M."/>
            <person name="Klingl A."/>
            <person name="Woyke T."/>
            <person name="Ryan C.M."/>
            <person name="Banfield J.F."/>
        </authorList>
    </citation>
    <scope>NUCLEOTIDE SEQUENCE [LARGE SCALE GENOMIC DNA]</scope>
</reference>
<feature type="transmembrane region" description="Helical" evidence="1">
    <location>
        <begin position="115"/>
        <end position="133"/>
    </location>
</feature>
<feature type="transmembrane region" description="Helical" evidence="1">
    <location>
        <begin position="399"/>
        <end position="417"/>
    </location>
</feature>
<feature type="transmembrane region" description="Helical" evidence="1">
    <location>
        <begin position="201"/>
        <end position="229"/>
    </location>
</feature>
<feature type="transmembrane region" description="Helical" evidence="1">
    <location>
        <begin position="235"/>
        <end position="255"/>
    </location>
</feature>
<gene>
    <name evidence="2" type="ORF">CO178_01670</name>
</gene>
<accession>A0A2M7X3G6</accession>
<feature type="transmembrane region" description="Helical" evidence="1">
    <location>
        <begin position="169"/>
        <end position="189"/>
    </location>
</feature>
<dbReference type="Pfam" id="PF09852">
    <property type="entry name" value="DUF2079"/>
    <property type="match status" value="1"/>
</dbReference>
<proteinExistence type="predicted"/>
<dbReference type="AlphaFoldDB" id="A0A2M7X3G6"/>
<keyword evidence="1" id="KW-0472">Membrane</keyword>
<keyword evidence="1" id="KW-0812">Transmembrane</keyword>
<feature type="transmembrane region" description="Helical" evidence="1">
    <location>
        <begin position="25"/>
        <end position="47"/>
    </location>
</feature>
<sequence length="701" mass="80452">MVMKLYQLCLNIDLLTNMKFLINRINLNLIILILIALITVTYSFVLAQKRYSNFEYGKFDLGNMSQIIWNTSNGRFMEVTDQFGTNMPRWGMSHVDPILVIFAPLYLFFDHPMMIVLIQHILVISAIFPLFWLTKIKTKSLVASYLMVATYILYPAIGFTLAWTGFHGISFVAPLFIWIVYLLESCDFFRNKNPKIAKKIIYYWFLIILMLMGKEEIGSLLAIFSVFIYFKNKKLAIQTFLVSFIWFIIAFFVIIPSYSNLREQSIVNFAEKVSISGVNLESASGDNFFLSRYSYLGSSYKEIVTNAVLHPSKVIKVVFTQDKVEALNNLFGPLGYIVFIIPVWIISLPDLAIVLLSKDEIFDISNHRIAFVISTLFISYVYLLANIQKFKTSGAKKRLFTYVISVFILISTIFFSAKTNNPLYVSGKSFIENKILRFAYAQKESVDSDLKFTLGDTRKADVPRNKLECLKEMAQIIDKVNPDIYTGPDYLGAHAANRRVNALFPSRYWDADLVIADIYETKTIGPLKSSGWTFNKEGLRLLLDSSQYEHIYSCGKVSAFVKGEPTDSSEFISQIPSKTYLLETKRLALNIFPDYIPENIDRNNPEPIVLSFSLARDTFMDKSSFWTFQSVENEEVKYSYVDYLTNGAREGLDRAEVGQFVKESYKLKLSKQIENGEYYLFYGAGDLLNASEIYLGKVKIY</sequence>
<dbReference type="InterPro" id="IPR018650">
    <property type="entry name" value="STSV1_Orf64"/>
</dbReference>